<comment type="caution">
    <text evidence="3">The sequence shown here is derived from an EMBL/GenBank/DDBJ whole genome shotgun (WGS) entry which is preliminary data.</text>
</comment>
<feature type="domain" description="Ice-binding protein C-terminal" evidence="2">
    <location>
        <begin position="269"/>
        <end position="291"/>
    </location>
</feature>
<keyword evidence="4" id="KW-1185">Reference proteome</keyword>
<evidence type="ECO:0000313" key="4">
    <source>
        <dbReference type="Proteomes" id="UP000641646"/>
    </source>
</evidence>
<protein>
    <submittedName>
        <fullName evidence="3">NF038130 family PEP-CTERM protein</fullName>
    </submittedName>
</protein>
<sequence>MLQTIKRIAIGASMVAGVSALATAPASAASLTNATIGGSAASDYLVYGVSGSQTVEIPNTPANVQAVLDGNAASPTGNVELRASTEKGTFTGIDFLKNTTLTGNIAGKSLTLSSLTATDWFGASLNTTYGANNLANKWFNEFITKAGYGVFVGTGVATSYFNAFLGMGGFQASSDPNISYVNQNDDTGLISIGLAGHNDLKAAYASNPKYAAFASFLPSGFQASEVVKYTYEGKTDYLYSFNATNSGLVNTDGFSHNGNYEVSFQGVKVPEPSTMLGLMAVGGLFATSKRKSQKTA</sequence>
<dbReference type="RefSeq" id="WP_190470534.1">
    <property type="nucleotide sequence ID" value="NZ_JACJPW010000079.1"/>
</dbReference>
<dbReference type="Pfam" id="PF07589">
    <property type="entry name" value="PEP-CTERM"/>
    <property type="match status" value="1"/>
</dbReference>
<dbReference type="NCBIfam" id="TIGR02595">
    <property type="entry name" value="PEP_CTERM"/>
    <property type="match status" value="1"/>
</dbReference>
<organism evidence="3 4">
    <name type="scientific">Aerosakkonema funiforme FACHB-1375</name>
    <dbReference type="NCBI Taxonomy" id="2949571"/>
    <lineage>
        <taxon>Bacteria</taxon>
        <taxon>Bacillati</taxon>
        <taxon>Cyanobacteriota</taxon>
        <taxon>Cyanophyceae</taxon>
        <taxon>Oscillatoriophycideae</taxon>
        <taxon>Aerosakkonematales</taxon>
        <taxon>Aerosakkonemataceae</taxon>
        <taxon>Aerosakkonema</taxon>
    </lineage>
</organism>
<dbReference type="AlphaFoldDB" id="A0A926ZJ65"/>
<accession>A0A926ZJ65</accession>
<dbReference type="NCBIfam" id="NF038130">
    <property type="entry name" value="PEP_NF038130"/>
    <property type="match status" value="1"/>
</dbReference>
<feature type="chain" id="PRO_5037011752" evidence="1">
    <location>
        <begin position="29"/>
        <end position="296"/>
    </location>
</feature>
<gene>
    <name evidence="3" type="ORF">H6G03_25300</name>
</gene>
<reference evidence="3" key="1">
    <citation type="journal article" date="2015" name="ISME J.">
        <title>Draft Genome Sequence of Streptomyces incarnatus NRRL8089, which Produces the Nucleoside Antibiotic Sinefungin.</title>
        <authorList>
            <person name="Oshima K."/>
            <person name="Hattori M."/>
            <person name="Shimizu H."/>
            <person name="Fukuda K."/>
            <person name="Nemoto M."/>
            <person name="Inagaki K."/>
            <person name="Tamura T."/>
        </authorList>
    </citation>
    <scope>NUCLEOTIDE SEQUENCE</scope>
    <source>
        <strain evidence="3">FACHB-1375</strain>
    </source>
</reference>
<name>A0A926ZJ65_9CYAN</name>
<dbReference type="EMBL" id="JACJPW010000079">
    <property type="protein sequence ID" value="MBD2184344.1"/>
    <property type="molecule type" value="Genomic_DNA"/>
</dbReference>
<proteinExistence type="predicted"/>
<keyword evidence="1" id="KW-0732">Signal</keyword>
<dbReference type="InterPro" id="IPR013424">
    <property type="entry name" value="Ice-binding_C"/>
</dbReference>
<feature type="signal peptide" evidence="1">
    <location>
        <begin position="1"/>
        <end position="28"/>
    </location>
</feature>
<dbReference type="Proteomes" id="UP000641646">
    <property type="component" value="Unassembled WGS sequence"/>
</dbReference>
<evidence type="ECO:0000313" key="3">
    <source>
        <dbReference type="EMBL" id="MBD2184344.1"/>
    </source>
</evidence>
<evidence type="ECO:0000259" key="2">
    <source>
        <dbReference type="Pfam" id="PF07589"/>
    </source>
</evidence>
<reference evidence="3" key="2">
    <citation type="submission" date="2020-08" db="EMBL/GenBank/DDBJ databases">
        <authorList>
            <person name="Chen M."/>
            <person name="Teng W."/>
            <person name="Zhao L."/>
            <person name="Hu C."/>
            <person name="Zhou Y."/>
            <person name="Han B."/>
            <person name="Song L."/>
            <person name="Shu W."/>
        </authorList>
    </citation>
    <scope>NUCLEOTIDE SEQUENCE</scope>
    <source>
        <strain evidence="3">FACHB-1375</strain>
    </source>
</reference>
<evidence type="ECO:0000256" key="1">
    <source>
        <dbReference type="SAM" id="SignalP"/>
    </source>
</evidence>